<dbReference type="Pfam" id="PF05742">
    <property type="entry name" value="TANGO2"/>
    <property type="match status" value="1"/>
</dbReference>
<dbReference type="InterPro" id="IPR008551">
    <property type="entry name" value="TANGO2"/>
</dbReference>
<proteinExistence type="predicted"/>
<evidence type="ECO:0008006" key="3">
    <source>
        <dbReference type="Google" id="ProtNLM"/>
    </source>
</evidence>
<name>A0A4R5YKC9_9MICO</name>
<protein>
    <recommendedName>
        <fullName evidence="3">NRDE family protein</fullName>
    </recommendedName>
</protein>
<dbReference type="AlphaFoldDB" id="A0A4R5YKC9"/>
<reference evidence="1 2" key="1">
    <citation type="submission" date="2019-03" db="EMBL/GenBank/DDBJ databases">
        <title>Genome Sequencing and Assembly of Various Microbes Isolated from Partially Reclaimed Soil and Acid Mine Drainage (AMD) Site.</title>
        <authorList>
            <person name="Steinbock B."/>
            <person name="Bechtold R."/>
            <person name="Sevigny J.L."/>
            <person name="Thomas D."/>
            <person name="Cuthill L.R."/>
            <person name="Aveiro Johannsen E.J."/>
            <person name="Thomas K."/>
            <person name="Ghosh A."/>
        </authorList>
    </citation>
    <scope>NUCLEOTIDE SEQUENCE [LARGE SCALE GENOMIC DNA]</scope>
    <source>
        <strain evidence="1 2">F-B2</strain>
    </source>
</reference>
<accession>A0A4R5YKC9</accession>
<sequence length="230" mass="24534">MIVHVPEDAAAAIRVLAVRDEDPARAWDPLGPWWPELPGVIGVRDTRAGGAWLAADRSGSRLAVVLNRADLIADSLATGSRGHIVLDAAAGRGLPEVPPTHGFNLLTVTPGRARVSMWDGESVRAVDLAPGVHMIAHDDVDDPKTARIVAWHDAFTAPSGDDWIAEWLGALERTTALEPTDDRAIIRDNRPHGYPTLSLLVCAGSVSASGAEVVYGEFDEPGAWNGLQLR</sequence>
<evidence type="ECO:0000313" key="2">
    <source>
        <dbReference type="Proteomes" id="UP000295633"/>
    </source>
</evidence>
<dbReference type="STRING" id="273677.BW34_01164"/>
<evidence type="ECO:0000313" key="1">
    <source>
        <dbReference type="EMBL" id="TDL45398.1"/>
    </source>
</evidence>
<organism evidence="1 2">
    <name type="scientific">Microbacterium oleivorans</name>
    <dbReference type="NCBI Taxonomy" id="273677"/>
    <lineage>
        <taxon>Bacteria</taxon>
        <taxon>Bacillati</taxon>
        <taxon>Actinomycetota</taxon>
        <taxon>Actinomycetes</taxon>
        <taxon>Micrococcales</taxon>
        <taxon>Microbacteriaceae</taxon>
        <taxon>Microbacterium</taxon>
    </lineage>
</organism>
<dbReference type="Proteomes" id="UP000295633">
    <property type="component" value="Unassembled WGS sequence"/>
</dbReference>
<gene>
    <name evidence="1" type="ORF">E2R54_02735</name>
</gene>
<comment type="caution">
    <text evidence="1">The sequence shown here is derived from an EMBL/GenBank/DDBJ whole genome shotgun (WGS) entry which is preliminary data.</text>
</comment>
<dbReference type="EMBL" id="SMZX01000001">
    <property type="protein sequence ID" value="TDL45398.1"/>
    <property type="molecule type" value="Genomic_DNA"/>
</dbReference>